<dbReference type="Gene3D" id="3.90.180.10">
    <property type="entry name" value="Medium-chain alcohol dehydrogenases, catalytic domain"/>
    <property type="match status" value="1"/>
</dbReference>
<dbReference type="KEGG" id="kne:92184449"/>
<dbReference type="InterPro" id="IPR020843">
    <property type="entry name" value="ER"/>
</dbReference>
<dbReference type="Pfam" id="PF00107">
    <property type="entry name" value="ADH_zinc_N"/>
    <property type="match status" value="1"/>
</dbReference>
<dbReference type="RefSeq" id="XP_066799479.1">
    <property type="nucleotide sequence ID" value="XM_066950264.1"/>
</dbReference>
<dbReference type="AlphaFoldDB" id="A0AAW0YE90"/>
<gene>
    <name evidence="2" type="ORF">IAR55_007191</name>
</gene>
<sequence>MKGVFFSASIPSKYEIRDFDIPTPDDDEVLIKNVAVASNPKDWKLIKWIQGWEAIEGNDVCGHVEAVGSKVTEFKKGDKVAAFSIMAKDVKYGAYAEYTVAPAHTTWHVAESTPYEDAATLPLAVMTAQIGLFKRLALHTPPEDGSDALSNGEVVVVNGAASSVGSFAVQLAKKAGYAVVGTAGSSAKVAQDLGAHVVDYRGKSDDELAEAIKEAVAKLGQLAGTFDAVSTDSTVDLLAKIVDGSGGGLITTVLPTRGEEKPDSLPSSVKVARTMVGTAHSDDSEFAAKWYRIIGSWLDQSKFKANNVKVLPGGLDGVAQGMDLLEQGKVNGVKLVYRISETKSLQ</sequence>
<dbReference type="PANTHER" id="PTHR45348">
    <property type="entry name" value="HYPOTHETICAL OXIDOREDUCTASE (EUROFUNG)"/>
    <property type="match status" value="1"/>
</dbReference>
<dbReference type="PANTHER" id="PTHR45348:SF5">
    <property type="entry name" value="OXIDOREDUCTASE, PUTATIVE (AFU_ORTHOLOGUE AFUA_8G01420)-RELATED"/>
    <property type="match status" value="1"/>
</dbReference>
<dbReference type="InterPro" id="IPR011032">
    <property type="entry name" value="GroES-like_sf"/>
</dbReference>
<protein>
    <recommendedName>
        <fullName evidence="1">Enoyl reductase (ER) domain-containing protein</fullName>
    </recommendedName>
</protein>
<dbReference type="Gene3D" id="3.40.50.720">
    <property type="entry name" value="NAD(P)-binding Rossmann-like Domain"/>
    <property type="match status" value="1"/>
</dbReference>
<dbReference type="InterPro" id="IPR013149">
    <property type="entry name" value="ADH-like_C"/>
</dbReference>
<dbReference type="CDD" id="cd08249">
    <property type="entry name" value="enoyl_reductase_like"/>
    <property type="match status" value="1"/>
</dbReference>
<proteinExistence type="predicted"/>
<dbReference type="InterPro" id="IPR013154">
    <property type="entry name" value="ADH-like_N"/>
</dbReference>
<dbReference type="SMART" id="SM00829">
    <property type="entry name" value="PKS_ER"/>
    <property type="match status" value="1"/>
</dbReference>
<name>A0AAW0YE90_9TREE</name>
<dbReference type="GO" id="GO:0016651">
    <property type="term" value="F:oxidoreductase activity, acting on NAD(P)H"/>
    <property type="evidence" value="ECO:0007669"/>
    <property type="project" value="InterPro"/>
</dbReference>
<comment type="caution">
    <text evidence="2">The sequence shown here is derived from an EMBL/GenBank/DDBJ whole genome shotgun (WGS) entry which is preliminary data.</text>
</comment>
<feature type="domain" description="Enoyl reductase (ER)" evidence="1">
    <location>
        <begin position="9"/>
        <end position="333"/>
    </location>
</feature>
<reference evidence="2 3" key="1">
    <citation type="journal article" date="2024" name="bioRxiv">
        <title>Comparative genomics of Cryptococcus and Kwoniella reveals pathogenesis evolution and contrasting karyotype dynamics via intercentromeric recombination or chromosome fusion.</title>
        <authorList>
            <person name="Coelho M.A."/>
            <person name="David-Palma M."/>
            <person name="Shea T."/>
            <person name="Bowers K."/>
            <person name="McGinley-Smith S."/>
            <person name="Mohammad A.W."/>
            <person name="Gnirke A."/>
            <person name="Yurkov A.M."/>
            <person name="Nowrousian M."/>
            <person name="Sun S."/>
            <person name="Cuomo C.A."/>
            <person name="Heitman J."/>
        </authorList>
    </citation>
    <scope>NUCLEOTIDE SEQUENCE [LARGE SCALE GENOMIC DNA]</scope>
    <source>
        <strain evidence="2 3">CBS 13917</strain>
    </source>
</reference>
<dbReference type="InterPro" id="IPR036291">
    <property type="entry name" value="NAD(P)-bd_dom_sf"/>
</dbReference>
<keyword evidence="3" id="KW-1185">Reference proteome</keyword>
<dbReference type="Proteomes" id="UP001388673">
    <property type="component" value="Unassembled WGS sequence"/>
</dbReference>
<dbReference type="EMBL" id="JBCAWK010000015">
    <property type="protein sequence ID" value="KAK8843531.1"/>
    <property type="molecule type" value="Genomic_DNA"/>
</dbReference>
<evidence type="ECO:0000313" key="2">
    <source>
        <dbReference type="EMBL" id="KAK8843531.1"/>
    </source>
</evidence>
<dbReference type="SUPFAM" id="SSF50129">
    <property type="entry name" value="GroES-like"/>
    <property type="match status" value="1"/>
</dbReference>
<organism evidence="2 3">
    <name type="scientific">Kwoniella newhampshirensis</name>
    <dbReference type="NCBI Taxonomy" id="1651941"/>
    <lineage>
        <taxon>Eukaryota</taxon>
        <taxon>Fungi</taxon>
        <taxon>Dikarya</taxon>
        <taxon>Basidiomycota</taxon>
        <taxon>Agaricomycotina</taxon>
        <taxon>Tremellomycetes</taxon>
        <taxon>Tremellales</taxon>
        <taxon>Cryptococcaceae</taxon>
        <taxon>Kwoniella</taxon>
    </lineage>
</organism>
<dbReference type="InterPro" id="IPR047122">
    <property type="entry name" value="Trans-enoyl_RdTase-like"/>
</dbReference>
<dbReference type="SUPFAM" id="SSF51735">
    <property type="entry name" value="NAD(P)-binding Rossmann-fold domains"/>
    <property type="match status" value="1"/>
</dbReference>
<evidence type="ECO:0000313" key="3">
    <source>
        <dbReference type="Proteomes" id="UP001388673"/>
    </source>
</evidence>
<dbReference type="Pfam" id="PF08240">
    <property type="entry name" value="ADH_N"/>
    <property type="match status" value="1"/>
</dbReference>
<dbReference type="GeneID" id="92184449"/>
<accession>A0AAW0YE90</accession>
<evidence type="ECO:0000259" key="1">
    <source>
        <dbReference type="SMART" id="SM00829"/>
    </source>
</evidence>